<organism evidence="6 7">
    <name type="scientific">Subtercola vilae</name>
    <dbReference type="NCBI Taxonomy" id="2056433"/>
    <lineage>
        <taxon>Bacteria</taxon>
        <taxon>Bacillati</taxon>
        <taxon>Actinomycetota</taxon>
        <taxon>Actinomycetes</taxon>
        <taxon>Micrococcales</taxon>
        <taxon>Microbacteriaceae</taxon>
        <taxon>Subtercola</taxon>
    </lineage>
</organism>
<dbReference type="InterPro" id="IPR000594">
    <property type="entry name" value="ThiF_NAD_FAD-bd"/>
</dbReference>
<dbReference type="RefSeq" id="WP_136641487.1">
    <property type="nucleotide sequence ID" value="NZ_QYRT01000009.1"/>
</dbReference>
<keyword evidence="3" id="KW-0067">ATP-binding</keyword>
<dbReference type="SMART" id="SM00450">
    <property type="entry name" value="RHOD"/>
    <property type="match status" value="1"/>
</dbReference>
<evidence type="ECO:0000256" key="1">
    <source>
        <dbReference type="ARBA" id="ARBA00022679"/>
    </source>
</evidence>
<dbReference type="Pfam" id="PF00899">
    <property type="entry name" value="ThiF"/>
    <property type="match status" value="1"/>
</dbReference>
<dbReference type="EMBL" id="QYRT01000009">
    <property type="protein sequence ID" value="TIH38243.1"/>
    <property type="molecule type" value="Genomic_DNA"/>
</dbReference>
<dbReference type="NCBIfam" id="NF004281">
    <property type="entry name" value="PRK05690.1"/>
    <property type="match status" value="1"/>
</dbReference>
<dbReference type="GO" id="GO:0016779">
    <property type="term" value="F:nucleotidyltransferase activity"/>
    <property type="evidence" value="ECO:0007669"/>
    <property type="project" value="UniProtKB-KW"/>
</dbReference>
<dbReference type="PANTHER" id="PTHR10953:SF102">
    <property type="entry name" value="ADENYLYLTRANSFERASE AND SULFURTRANSFERASE MOCS3"/>
    <property type="match status" value="1"/>
</dbReference>
<keyword evidence="2" id="KW-0547">Nucleotide-binding</keyword>
<dbReference type="PROSITE" id="PS50206">
    <property type="entry name" value="RHODANESE_3"/>
    <property type="match status" value="1"/>
</dbReference>
<reference evidence="6 7" key="1">
    <citation type="journal article" date="2019" name="Microorganisms">
        <title>Systematic Affiliation and Genome Analysis of Subtercola vilae DB165(T) with Particular Emphasis on Cold Adaptation of an Isolate from a High-Altitude Cold Volcano Lake.</title>
        <authorList>
            <person name="Villalobos A.S."/>
            <person name="Wiese J."/>
            <person name="Imhoff J.F."/>
            <person name="Dorador C."/>
            <person name="Keller A."/>
            <person name="Hentschel U."/>
        </authorList>
    </citation>
    <scope>NUCLEOTIDE SEQUENCE [LARGE SCALE GENOMIC DNA]</scope>
    <source>
        <strain evidence="6 7">DB165</strain>
    </source>
</reference>
<evidence type="ECO:0000256" key="4">
    <source>
        <dbReference type="SAM" id="MobiDB-lite"/>
    </source>
</evidence>
<dbReference type="Gene3D" id="3.40.250.10">
    <property type="entry name" value="Rhodanese-like domain"/>
    <property type="match status" value="1"/>
</dbReference>
<dbReference type="AlphaFoldDB" id="A0A4T2C1Q2"/>
<dbReference type="InterPro" id="IPR035985">
    <property type="entry name" value="Ubiquitin-activating_enz"/>
</dbReference>
<keyword evidence="6" id="KW-0548">Nucleotidyltransferase</keyword>
<dbReference type="GO" id="GO:0004792">
    <property type="term" value="F:thiosulfate-cyanide sulfurtransferase activity"/>
    <property type="evidence" value="ECO:0007669"/>
    <property type="project" value="TreeGrafter"/>
</dbReference>
<dbReference type="Pfam" id="PF00581">
    <property type="entry name" value="Rhodanese"/>
    <property type="match status" value="1"/>
</dbReference>
<protein>
    <submittedName>
        <fullName evidence="6">Molybdopterin-synthase adenylyltransferase MoeB</fullName>
    </submittedName>
</protein>
<feature type="region of interest" description="Disordered" evidence="4">
    <location>
        <begin position="257"/>
        <end position="307"/>
    </location>
</feature>
<evidence type="ECO:0000313" key="7">
    <source>
        <dbReference type="Proteomes" id="UP000306192"/>
    </source>
</evidence>
<dbReference type="GO" id="GO:0005524">
    <property type="term" value="F:ATP binding"/>
    <property type="evidence" value="ECO:0007669"/>
    <property type="project" value="UniProtKB-KW"/>
</dbReference>
<dbReference type="Gene3D" id="3.40.50.720">
    <property type="entry name" value="NAD(P)-binding Rossmann-like Domain"/>
    <property type="match status" value="1"/>
</dbReference>
<feature type="compositionally biased region" description="Low complexity" evidence="4">
    <location>
        <begin position="270"/>
        <end position="307"/>
    </location>
</feature>
<dbReference type="FunFam" id="3.40.50.720:FF:000033">
    <property type="entry name" value="Adenylyltransferase and sulfurtransferase MOCS3"/>
    <property type="match status" value="1"/>
</dbReference>
<dbReference type="GO" id="GO:0005829">
    <property type="term" value="C:cytosol"/>
    <property type="evidence" value="ECO:0007669"/>
    <property type="project" value="TreeGrafter"/>
</dbReference>
<keyword evidence="1 6" id="KW-0808">Transferase</keyword>
<evidence type="ECO:0000256" key="3">
    <source>
        <dbReference type="ARBA" id="ARBA00022840"/>
    </source>
</evidence>
<dbReference type="InterPro" id="IPR045886">
    <property type="entry name" value="ThiF/MoeB/HesA"/>
</dbReference>
<dbReference type="CDD" id="cd00158">
    <property type="entry name" value="RHOD"/>
    <property type="match status" value="1"/>
</dbReference>
<dbReference type="GO" id="GO:0008146">
    <property type="term" value="F:sulfotransferase activity"/>
    <property type="evidence" value="ECO:0007669"/>
    <property type="project" value="TreeGrafter"/>
</dbReference>
<dbReference type="OrthoDB" id="9804286at2"/>
<dbReference type="GO" id="GO:0008641">
    <property type="term" value="F:ubiquitin-like modifier activating enzyme activity"/>
    <property type="evidence" value="ECO:0007669"/>
    <property type="project" value="InterPro"/>
</dbReference>
<accession>A0A4T2C1Q2</accession>
<dbReference type="SUPFAM" id="SSF52821">
    <property type="entry name" value="Rhodanese/Cell cycle control phosphatase"/>
    <property type="match status" value="1"/>
</dbReference>
<dbReference type="InterPro" id="IPR036873">
    <property type="entry name" value="Rhodanese-like_dom_sf"/>
</dbReference>
<dbReference type="Proteomes" id="UP000306192">
    <property type="component" value="Unassembled WGS sequence"/>
</dbReference>
<dbReference type="PANTHER" id="PTHR10953">
    <property type="entry name" value="UBIQUITIN-ACTIVATING ENZYME E1"/>
    <property type="match status" value="1"/>
</dbReference>
<dbReference type="SUPFAM" id="SSF69572">
    <property type="entry name" value="Activating enzymes of the ubiquitin-like proteins"/>
    <property type="match status" value="1"/>
</dbReference>
<dbReference type="CDD" id="cd00757">
    <property type="entry name" value="ThiF_MoeB_HesA_family"/>
    <property type="match status" value="1"/>
</dbReference>
<keyword evidence="7" id="KW-1185">Reference proteome</keyword>
<sequence length="417" mass="44075">MARTPLVAPGSELDDAERRRYSRQIRLPQIGVEGQRRLKAARVLVIGAGGLGSPVLTYLAAAGVGTLGIVDFDTVDVSNLQRQTIHTVAAVGELKTRSAEAGIRSLNPHVTVQLHDERLTGRTAARILSGYDLVVDATDNFAARYLANDTAALLRMPYIWGSVLRFDGQVSTFWPLAPGGAVDLRHLFPTPPADDEAESCAVAGVLGPLCGVVGSAMAAEALKLIVGFGEPLFGRILVVDALDSTFTIVPFRAAAESNPPLSDTAESRPTTDSTATSDGSSPMTPDTARATAAPATAPAASSVPRRSPSVTVDMLAERLAARAAGTDDFVLVDVREEWEHDAVAIEGAELVPLDSLLSDAARALIPQTAEVLVHCHHDGRSRYARDVLLQSGYSDVTFVEGGIDAWAALIDPTLPRY</sequence>
<comment type="caution">
    <text evidence="6">The sequence shown here is derived from an EMBL/GenBank/DDBJ whole genome shotgun (WGS) entry which is preliminary data.</text>
</comment>
<name>A0A4T2C1Q2_9MICO</name>
<gene>
    <name evidence="6" type="primary">moeB</name>
    <name evidence="6" type="ORF">D4765_06540</name>
</gene>
<feature type="domain" description="Rhodanese" evidence="5">
    <location>
        <begin position="325"/>
        <end position="415"/>
    </location>
</feature>
<proteinExistence type="predicted"/>
<dbReference type="InterPro" id="IPR001763">
    <property type="entry name" value="Rhodanese-like_dom"/>
</dbReference>
<evidence type="ECO:0000256" key="2">
    <source>
        <dbReference type="ARBA" id="ARBA00022741"/>
    </source>
</evidence>
<evidence type="ECO:0000259" key="5">
    <source>
        <dbReference type="PROSITE" id="PS50206"/>
    </source>
</evidence>
<evidence type="ECO:0000313" key="6">
    <source>
        <dbReference type="EMBL" id="TIH38243.1"/>
    </source>
</evidence>